<evidence type="ECO:0000256" key="3">
    <source>
        <dbReference type="ARBA" id="ARBA00022692"/>
    </source>
</evidence>
<dbReference type="EMBL" id="MK854485">
    <property type="protein sequence ID" value="QDE10595.1"/>
    <property type="molecule type" value="Genomic_DNA"/>
</dbReference>
<reference evidence="7" key="1">
    <citation type="journal article" date="2019" name="Int. J. Mol. Sci.">
        <title>Potential of Transcript Editing Across Mitogenomes of Early Land Plants Shows Novel and Familiar Trends.</title>
        <authorList>
            <person name="Myszczynski K."/>
            <person name="Slipiko M."/>
            <person name="Sawicki J."/>
        </authorList>
    </citation>
    <scope>NUCLEOTIDE SEQUENCE</scope>
</reference>
<geneLocation type="mitochondrion" evidence="7"/>
<dbReference type="PANTHER" id="PTHR30371:SF0">
    <property type="entry name" value="SEC-INDEPENDENT PROTEIN TRANSLOCASE PROTEIN TATC, CHLOROPLASTIC-RELATED"/>
    <property type="match status" value="1"/>
</dbReference>
<keyword evidence="7" id="KW-0496">Mitochondrion</keyword>
<feature type="transmembrane region" description="Helical" evidence="6">
    <location>
        <begin position="106"/>
        <end position="126"/>
    </location>
</feature>
<comment type="subcellular location">
    <subcellularLocation>
        <location evidence="1">Membrane</location>
        <topology evidence="1">Multi-pass membrane protein</topology>
    </subcellularLocation>
</comment>
<dbReference type="GO" id="GO:0033281">
    <property type="term" value="C:TAT protein transport complex"/>
    <property type="evidence" value="ECO:0007669"/>
    <property type="project" value="TreeGrafter"/>
</dbReference>
<accession>A0A4Y5WSH1</accession>
<feature type="transmembrane region" description="Helical" evidence="6">
    <location>
        <begin position="199"/>
        <end position="217"/>
    </location>
</feature>
<evidence type="ECO:0000256" key="1">
    <source>
        <dbReference type="ARBA" id="ARBA00004141"/>
    </source>
</evidence>
<name>A0A4Y5WSH1_9MARC</name>
<comment type="similarity">
    <text evidence="2">Belongs to the TatC family.</text>
</comment>
<keyword evidence="4 6" id="KW-1133">Transmembrane helix</keyword>
<feature type="transmembrane region" description="Helical" evidence="6">
    <location>
        <begin position="64"/>
        <end position="85"/>
    </location>
</feature>
<evidence type="ECO:0000256" key="5">
    <source>
        <dbReference type="ARBA" id="ARBA00023136"/>
    </source>
</evidence>
<dbReference type="GO" id="GO:0043953">
    <property type="term" value="P:protein transport by the Tat complex"/>
    <property type="evidence" value="ECO:0007669"/>
    <property type="project" value="TreeGrafter"/>
</dbReference>
<sequence length="254" mass="29806">MNFVSKTISEEVRIRVFRILIRSSFTWFTRYWFPEEFIFLLAKPFTLLPYSDSSSICTQLTEALSTYVTTSLISCFYFLFPLLSYQIWCFSMPSCYEEQRQKYNKLFYLSGFCSFLFFIVTLVWVVPNVWHFSYELSTTSTNLLIIKSQPKIFDYIMSTVRISFISSICSQVPVLVICSLESTRIGVKKTTTLLKNRRFFMVFPLSVAAFFTPDIWCQIVACLPIYFIIELTISYASIIRVYKRQQGCCIKDVV</sequence>
<organism evidence="7">
    <name type="scientific">Pellia epiphylla</name>
    <dbReference type="NCBI Taxonomy" id="40340"/>
    <lineage>
        <taxon>Eukaryota</taxon>
        <taxon>Viridiplantae</taxon>
        <taxon>Streptophyta</taxon>
        <taxon>Embryophyta</taxon>
        <taxon>Marchantiophyta</taxon>
        <taxon>Jungermanniopsida</taxon>
        <taxon>Pelliidae</taxon>
        <taxon>Pelliales</taxon>
        <taxon>Pelliaceae</taxon>
        <taxon>Pellia</taxon>
    </lineage>
</organism>
<feature type="transmembrane region" description="Helical" evidence="6">
    <location>
        <begin position="223"/>
        <end position="242"/>
    </location>
</feature>
<dbReference type="GO" id="GO:0009977">
    <property type="term" value="F:proton motive force dependent protein transmembrane transporter activity"/>
    <property type="evidence" value="ECO:0007669"/>
    <property type="project" value="TreeGrafter"/>
</dbReference>
<evidence type="ECO:0000256" key="4">
    <source>
        <dbReference type="ARBA" id="ARBA00022989"/>
    </source>
</evidence>
<evidence type="ECO:0000256" key="6">
    <source>
        <dbReference type="SAM" id="Phobius"/>
    </source>
</evidence>
<protein>
    <submittedName>
        <fullName evidence="7">Sec-Y independent protein translocase component</fullName>
    </submittedName>
</protein>
<evidence type="ECO:0000313" key="7">
    <source>
        <dbReference type="EMBL" id="QDE10595.1"/>
    </source>
</evidence>
<dbReference type="NCBIfam" id="TIGR00945">
    <property type="entry name" value="tatC"/>
    <property type="match status" value="1"/>
</dbReference>
<proteinExistence type="inferred from homology"/>
<dbReference type="GO" id="GO:0065002">
    <property type="term" value="P:intracellular protein transmembrane transport"/>
    <property type="evidence" value="ECO:0007669"/>
    <property type="project" value="TreeGrafter"/>
</dbReference>
<dbReference type="AlphaFoldDB" id="A0A4Y5WSH1"/>
<dbReference type="Pfam" id="PF00902">
    <property type="entry name" value="TatC"/>
    <property type="match status" value="1"/>
</dbReference>
<gene>
    <name evidence="7" type="primary">tatC</name>
    <name evidence="7" type="synonym">orf238</name>
    <name evidence="7" type="ORF">PlpuMp41</name>
</gene>
<feature type="transmembrane region" description="Helical" evidence="6">
    <location>
        <begin position="155"/>
        <end position="178"/>
    </location>
</feature>
<keyword evidence="3 6" id="KW-0812">Transmembrane</keyword>
<dbReference type="PANTHER" id="PTHR30371">
    <property type="entry name" value="SEC-INDEPENDENT PROTEIN TRANSLOCASE PROTEIN TATC"/>
    <property type="match status" value="1"/>
</dbReference>
<dbReference type="InterPro" id="IPR002033">
    <property type="entry name" value="TatC"/>
</dbReference>
<keyword evidence="5 6" id="KW-0472">Membrane</keyword>
<evidence type="ECO:0000256" key="2">
    <source>
        <dbReference type="ARBA" id="ARBA00008882"/>
    </source>
</evidence>